<name>A0A3M6XNP0_HORWE</name>
<dbReference type="GO" id="GO:0006465">
    <property type="term" value="P:signal peptide processing"/>
    <property type="evidence" value="ECO:0007669"/>
    <property type="project" value="TreeGrafter"/>
</dbReference>
<dbReference type="Proteomes" id="UP000276864">
    <property type="component" value="Unassembled WGS sequence"/>
</dbReference>
<keyword evidence="3 8" id="KW-0812">Transmembrane</keyword>
<feature type="region of interest" description="Disordered" evidence="7">
    <location>
        <begin position="111"/>
        <end position="138"/>
    </location>
</feature>
<feature type="transmembrane region" description="Helical" evidence="8">
    <location>
        <begin position="252"/>
        <end position="272"/>
    </location>
</feature>
<dbReference type="InterPro" id="IPR035952">
    <property type="entry name" value="Rhomboid-like_sf"/>
</dbReference>
<reference evidence="12 13" key="1">
    <citation type="journal article" date="2018" name="BMC Genomics">
        <title>Genomic evidence for intraspecific hybridization in a clonal and extremely halotolerant yeast.</title>
        <authorList>
            <person name="Gostincar C."/>
            <person name="Stajich J.E."/>
            <person name="Zupancic J."/>
            <person name="Zalar P."/>
            <person name="Gunde-Cimerman N."/>
        </authorList>
    </citation>
    <scope>NUCLEOTIDE SEQUENCE [LARGE SCALE GENOMIC DNA]</scope>
    <source>
        <strain evidence="11 13">EXF-6651</strain>
        <strain evidence="10 12">EXF-6669</strain>
    </source>
</reference>
<evidence type="ECO:0000256" key="5">
    <source>
        <dbReference type="ARBA" id="ARBA00022989"/>
    </source>
</evidence>
<evidence type="ECO:0000256" key="8">
    <source>
        <dbReference type="SAM" id="Phobius"/>
    </source>
</evidence>
<keyword evidence="6 8" id="KW-0472">Membrane</keyword>
<feature type="domain" description="Peptidase S54 rhomboid" evidence="9">
    <location>
        <begin position="145"/>
        <end position="182"/>
    </location>
</feature>
<gene>
    <name evidence="11" type="ORF">D0866_14713</name>
    <name evidence="10" type="ORF">D0867_14610</name>
</gene>
<dbReference type="VEuPathDB" id="FungiDB:BTJ68_15580"/>
<dbReference type="Proteomes" id="UP000271337">
    <property type="component" value="Unassembled WGS sequence"/>
</dbReference>
<proteinExistence type="inferred from homology"/>
<feature type="region of interest" description="Disordered" evidence="7">
    <location>
        <begin position="209"/>
        <end position="247"/>
    </location>
</feature>
<dbReference type="InterPro" id="IPR050925">
    <property type="entry name" value="Rhomboid_protease_S54"/>
</dbReference>
<evidence type="ECO:0000256" key="4">
    <source>
        <dbReference type="ARBA" id="ARBA00022801"/>
    </source>
</evidence>
<sequence length="367" mass="39787">MLSIDTRSLRLSKALGQPIQILRQHSIPQTHLPTPPKSRRSINTISNRKEPYTPPSLSQRIFNRTYYHKTYFSPPPAPPTPSSAATATIWTLIGLNTAIFALWQYALHQPPQPHRPHHRDDTGNQITPSLLSDHTTLSPSNLRAGRSWTLLTSAFSHQDPLHFAFNMLSLKAFATILTRTPGIRAPPISSSSQPGSALAASLAFLSHDNSRRQNQDQGPTNPIGRTISGSNRQITRGIPGASPGIERPRSSALGASGMVLGFGAAATCLAPFTSMTVMFLPVPVPLWVLAVVYAAVDTYFLDDARSRVAHSAHLGGTVFGAVFYLGFLRRFGGVLGVGGGVGEGDRVVRRVLGEKRRRGMGRGWGRV</sequence>
<evidence type="ECO:0000256" key="3">
    <source>
        <dbReference type="ARBA" id="ARBA00022692"/>
    </source>
</evidence>
<accession>A0A3M6XNP0</accession>
<feature type="domain" description="Peptidase S54 rhomboid" evidence="9">
    <location>
        <begin position="249"/>
        <end position="328"/>
    </location>
</feature>
<evidence type="ECO:0000256" key="6">
    <source>
        <dbReference type="ARBA" id="ARBA00023136"/>
    </source>
</evidence>
<feature type="transmembrane region" description="Helical" evidence="8">
    <location>
        <begin position="278"/>
        <end position="296"/>
    </location>
</feature>
<evidence type="ECO:0000259" key="9">
    <source>
        <dbReference type="Pfam" id="PF01694"/>
    </source>
</evidence>
<evidence type="ECO:0000313" key="10">
    <source>
        <dbReference type="EMBL" id="RMX92375.1"/>
    </source>
</evidence>
<evidence type="ECO:0000256" key="7">
    <source>
        <dbReference type="SAM" id="MobiDB-lite"/>
    </source>
</evidence>
<dbReference type="Pfam" id="PF01694">
    <property type="entry name" value="Rhomboid"/>
    <property type="match status" value="2"/>
</dbReference>
<dbReference type="InterPro" id="IPR022764">
    <property type="entry name" value="Peptidase_S54_rhomboid_dom"/>
</dbReference>
<dbReference type="GO" id="GO:0004252">
    <property type="term" value="F:serine-type endopeptidase activity"/>
    <property type="evidence" value="ECO:0007669"/>
    <property type="project" value="InterPro"/>
</dbReference>
<feature type="transmembrane region" description="Helical" evidence="8">
    <location>
        <begin position="308"/>
        <end position="327"/>
    </location>
</feature>
<dbReference type="EMBL" id="QWIM01002731">
    <property type="protein sequence ID" value="RMY08817.1"/>
    <property type="molecule type" value="Genomic_DNA"/>
</dbReference>
<dbReference type="OrthoDB" id="418595at2759"/>
<dbReference type="PANTHER" id="PTHR43731">
    <property type="entry name" value="RHOMBOID PROTEASE"/>
    <property type="match status" value="1"/>
</dbReference>
<dbReference type="PANTHER" id="PTHR43731:SF14">
    <property type="entry name" value="PRESENILIN-ASSOCIATED RHOMBOID-LIKE PROTEIN, MITOCHONDRIAL"/>
    <property type="match status" value="1"/>
</dbReference>
<dbReference type="Gene3D" id="1.20.1540.10">
    <property type="entry name" value="Rhomboid-like"/>
    <property type="match status" value="1"/>
</dbReference>
<evidence type="ECO:0000256" key="2">
    <source>
        <dbReference type="ARBA" id="ARBA00009045"/>
    </source>
</evidence>
<dbReference type="SUPFAM" id="SSF144091">
    <property type="entry name" value="Rhomboid-like"/>
    <property type="match status" value="1"/>
</dbReference>
<comment type="caution">
    <text evidence="10">The sequence shown here is derived from an EMBL/GenBank/DDBJ whole genome shotgun (WGS) entry which is preliminary data.</text>
</comment>
<dbReference type="GO" id="GO:0016020">
    <property type="term" value="C:membrane"/>
    <property type="evidence" value="ECO:0007669"/>
    <property type="project" value="UniProtKB-SubCell"/>
</dbReference>
<feature type="region of interest" description="Disordered" evidence="7">
    <location>
        <begin position="26"/>
        <end position="54"/>
    </location>
</feature>
<evidence type="ECO:0000313" key="13">
    <source>
        <dbReference type="Proteomes" id="UP000276864"/>
    </source>
</evidence>
<keyword evidence="4" id="KW-0378">Hydrolase</keyword>
<comment type="similarity">
    <text evidence="2">Belongs to the peptidase S54 family.</text>
</comment>
<feature type="compositionally biased region" description="Polar residues" evidence="7">
    <location>
        <begin position="123"/>
        <end position="138"/>
    </location>
</feature>
<keyword evidence="5 8" id="KW-1133">Transmembrane helix</keyword>
<comment type="subcellular location">
    <subcellularLocation>
        <location evidence="1">Membrane</location>
        <topology evidence="1">Multi-pass membrane protein</topology>
    </subcellularLocation>
</comment>
<evidence type="ECO:0000256" key="1">
    <source>
        <dbReference type="ARBA" id="ARBA00004141"/>
    </source>
</evidence>
<evidence type="ECO:0000313" key="12">
    <source>
        <dbReference type="Proteomes" id="UP000271337"/>
    </source>
</evidence>
<dbReference type="AlphaFoldDB" id="A0A3M6XNP0"/>
<organism evidence="10 12">
    <name type="scientific">Hortaea werneckii</name>
    <name type="common">Black yeast</name>
    <name type="synonym">Cladosporium werneckii</name>
    <dbReference type="NCBI Taxonomy" id="91943"/>
    <lineage>
        <taxon>Eukaryota</taxon>
        <taxon>Fungi</taxon>
        <taxon>Dikarya</taxon>
        <taxon>Ascomycota</taxon>
        <taxon>Pezizomycotina</taxon>
        <taxon>Dothideomycetes</taxon>
        <taxon>Dothideomycetidae</taxon>
        <taxon>Mycosphaerellales</taxon>
        <taxon>Teratosphaeriaceae</taxon>
        <taxon>Hortaea</taxon>
    </lineage>
</organism>
<protein>
    <recommendedName>
        <fullName evidence="9">Peptidase S54 rhomboid domain-containing protein</fullName>
    </recommendedName>
</protein>
<dbReference type="EMBL" id="QWIL01002793">
    <property type="protein sequence ID" value="RMX92375.1"/>
    <property type="molecule type" value="Genomic_DNA"/>
</dbReference>
<evidence type="ECO:0000313" key="11">
    <source>
        <dbReference type="EMBL" id="RMY08817.1"/>
    </source>
</evidence>